<dbReference type="Pfam" id="PF17784">
    <property type="entry name" value="Sulfotransfer_4"/>
    <property type="match status" value="1"/>
</dbReference>
<comment type="caution">
    <text evidence="2">The sequence shown here is derived from an EMBL/GenBank/DDBJ whole genome shotgun (WGS) entry which is preliminary data.</text>
</comment>
<keyword evidence="1" id="KW-1133">Transmembrane helix</keyword>
<dbReference type="EMBL" id="JAPCWZ010000007">
    <property type="protein sequence ID" value="KAK8856718.1"/>
    <property type="molecule type" value="Genomic_DNA"/>
</dbReference>
<proteinExistence type="predicted"/>
<name>A0ABR2I2V7_9PEZI</name>
<keyword evidence="2" id="KW-0378">Hydrolase</keyword>
<accession>A0ABR2I2V7</accession>
<feature type="transmembrane region" description="Helical" evidence="1">
    <location>
        <begin position="242"/>
        <end position="263"/>
    </location>
</feature>
<organism evidence="2 3">
    <name type="scientific">Apiospora arundinis</name>
    <dbReference type="NCBI Taxonomy" id="335852"/>
    <lineage>
        <taxon>Eukaryota</taxon>
        <taxon>Fungi</taxon>
        <taxon>Dikarya</taxon>
        <taxon>Ascomycota</taxon>
        <taxon>Pezizomycotina</taxon>
        <taxon>Sordariomycetes</taxon>
        <taxon>Xylariomycetidae</taxon>
        <taxon>Amphisphaeriales</taxon>
        <taxon>Apiosporaceae</taxon>
        <taxon>Apiospora</taxon>
    </lineage>
</organism>
<evidence type="ECO:0000256" key="1">
    <source>
        <dbReference type="SAM" id="Phobius"/>
    </source>
</evidence>
<keyword evidence="1" id="KW-0812">Transmembrane</keyword>
<dbReference type="SUPFAM" id="SSF52540">
    <property type="entry name" value="P-loop containing nucleoside triphosphate hydrolases"/>
    <property type="match status" value="1"/>
</dbReference>
<evidence type="ECO:0000313" key="3">
    <source>
        <dbReference type="Proteomes" id="UP001390339"/>
    </source>
</evidence>
<dbReference type="GO" id="GO:0016787">
    <property type="term" value="F:hydrolase activity"/>
    <property type="evidence" value="ECO:0007669"/>
    <property type="project" value="UniProtKB-KW"/>
</dbReference>
<protein>
    <submittedName>
        <fullName evidence="2">P-loop containing nucleoside triphosphate hydrolase protein</fullName>
    </submittedName>
</protein>
<gene>
    <name evidence="2" type="ORF">PGQ11_012630</name>
</gene>
<sequence>MGGTASVPTDPSKKVQVISAGFSRTGTLSMSLALEKLLDGPVCHGGTQILTREDDYCKTWAKAYQAREAGNKEETLKLVRKATAGFVATTDMPPYDFLSEMMELYPDAKVVDVQRDPQRWWDSMEAVMGRVAPWWVGILLAPIPGRRHLATTVNAYSRSTLRLAGLDPTKDSASDLVLRGGPYILEAHHERVRSLVPQGHLLEMKLSDGWGPLCQFLDVPVPNEPLPRVNDAKAADQYADKVILNALGVWLGIFSAVGGLFYFTVF</sequence>
<keyword evidence="3" id="KW-1185">Reference proteome</keyword>
<dbReference type="PANTHER" id="PTHR36978">
    <property type="entry name" value="P-LOOP CONTAINING NUCLEOTIDE TRIPHOSPHATE HYDROLASE"/>
    <property type="match status" value="1"/>
</dbReference>
<evidence type="ECO:0000313" key="2">
    <source>
        <dbReference type="EMBL" id="KAK8856718.1"/>
    </source>
</evidence>
<dbReference type="InterPro" id="IPR040632">
    <property type="entry name" value="Sulfotransfer_4"/>
</dbReference>
<dbReference type="Gene3D" id="3.40.50.300">
    <property type="entry name" value="P-loop containing nucleotide triphosphate hydrolases"/>
    <property type="match status" value="1"/>
</dbReference>
<reference evidence="2 3" key="1">
    <citation type="journal article" date="2024" name="IMA Fungus">
        <title>Apiospora arundinis, a panoply of carbohydrate-active enzymes and secondary metabolites.</title>
        <authorList>
            <person name="Sorensen T."/>
            <person name="Petersen C."/>
            <person name="Muurmann A.T."/>
            <person name="Christiansen J.V."/>
            <person name="Brundto M.L."/>
            <person name="Overgaard C.K."/>
            <person name="Boysen A.T."/>
            <person name="Wollenberg R.D."/>
            <person name="Larsen T.O."/>
            <person name="Sorensen J.L."/>
            <person name="Nielsen K.L."/>
            <person name="Sondergaard T.E."/>
        </authorList>
    </citation>
    <scope>NUCLEOTIDE SEQUENCE [LARGE SCALE GENOMIC DNA]</scope>
    <source>
        <strain evidence="2 3">AAU 773</strain>
    </source>
</reference>
<dbReference type="Proteomes" id="UP001390339">
    <property type="component" value="Unassembled WGS sequence"/>
</dbReference>
<keyword evidence="1" id="KW-0472">Membrane</keyword>
<dbReference type="InterPro" id="IPR027417">
    <property type="entry name" value="P-loop_NTPase"/>
</dbReference>
<dbReference type="PANTHER" id="PTHR36978:SF3">
    <property type="entry name" value="P-LOOP CONTAINING NUCLEOSIDE TRIPHOSPHATE HYDROLASE PROTEIN"/>
    <property type="match status" value="1"/>
</dbReference>